<protein>
    <submittedName>
        <fullName evidence="2">Uncharacterized protein</fullName>
    </submittedName>
</protein>
<dbReference type="AlphaFoldDB" id="A0A061FM37"/>
<dbReference type="Proteomes" id="UP000026915">
    <property type="component" value="Chromosome 8"/>
</dbReference>
<name>A0A061FM37_THECC</name>
<proteinExistence type="predicted"/>
<gene>
    <name evidence="2" type="ORF">TCM_034579</name>
</gene>
<dbReference type="InParanoid" id="A0A061FM37"/>
<evidence type="ECO:0000256" key="1">
    <source>
        <dbReference type="SAM" id="MobiDB-lite"/>
    </source>
</evidence>
<dbReference type="Gramene" id="EOY15564">
    <property type="protein sequence ID" value="EOY15564"/>
    <property type="gene ID" value="TCM_034579"/>
</dbReference>
<accession>A0A061FM37</accession>
<organism evidence="2 3">
    <name type="scientific">Theobroma cacao</name>
    <name type="common">Cacao</name>
    <name type="synonym">Cocoa</name>
    <dbReference type="NCBI Taxonomy" id="3641"/>
    <lineage>
        <taxon>Eukaryota</taxon>
        <taxon>Viridiplantae</taxon>
        <taxon>Streptophyta</taxon>
        <taxon>Embryophyta</taxon>
        <taxon>Tracheophyta</taxon>
        <taxon>Spermatophyta</taxon>
        <taxon>Magnoliopsida</taxon>
        <taxon>eudicotyledons</taxon>
        <taxon>Gunneridae</taxon>
        <taxon>Pentapetalae</taxon>
        <taxon>rosids</taxon>
        <taxon>malvids</taxon>
        <taxon>Malvales</taxon>
        <taxon>Malvaceae</taxon>
        <taxon>Byttnerioideae</taxon>
        <taxon>Theobroma</taxon>
    </lineage>
</organism>
<dbReference type="EMBL" id="CM001886">
    <property type="protein sequence ID" value="EOY15564.1"/>
    <property type="molecule type" value="Genomic_DNA"/>
</dbReference>
<keyword evidence="3" id="KW-1185">Reference proteome</keyword>
<evidence type="ECO:0000313" key="3">
    <source>
        <dbReference type="Proteomes" id="UP000026915"/>
    </source>
</evidence>
<sequence>MHDSYTVESFRDDDDDGDPNNFHVIIEPKRGSDTHLLGPVVGGKGVGVSGSETTTLKVHLGPWGGGEEGFESRSRSRTMFCGVKLDVSPTTTVLGGQCFR</sequence>
<feature type="region of interest" description="Disordered" evidence="1">
    <location>
        <begin position="1"/>
        <end position="26"/>
    </location>
</feature>
<dbReference type="HOGENOM" id="CLU_2311282_0_0_1"/>
<reference evidence="2 3" key="1">
    <citation type="journal article" date="2013" name="Genome Biol.">
        <title>The genome sequence of the most widely cultivated cacao type and its use to identify candidate genes regulating pod color.</title>
        <authorList>
            <person name="Motamayor J.C."/>
            <person name="Mockaitis K."/>
            <person name="Schmutz J."/>
            <person name="Haiminen N."/>
            <person name="Iii D.L."/>
            <person name="Cornejo O."/>
            <person name="Findley S.D."/>
            <person name="Zheng P."/>
            <person name="Utro F."/>
            <person name="Royaert S."/>
            <person name="Saski C."/>
            <person name="Jenkins J."/>
            <person name="Podicheti R."/>
            <person name="Zhao M."/>
            <person name="Scheffler B.E."/>
            <person name="Stack J.C."/>
            <person name="Feltus F.A."/>
            <person name="Mustiga G.M."/>
            <person name="Amores F."/>
            <person name="Phillips W."/>
            <person name="Marelli J.P."/>
            <person name="May G.D."/>
            <person name="Shapiro H."/>
            <person name="Ma J."/>
            <person name="Bustamante C.D."/>
            <person name="Schnell R.J."/>
            <person name="Main D."/>
            <person name="Gilbert D."/>
            <person name="Parida L."/>
            <person name="Kuhn D.N."/>
        </authorList>
    </citation>
    <scope>NUCLEOTIDE SEQUENCE [LARGE SCALE GENOMIC DNA]</scope>
    <source>
        <strain evidence="3">cv. Matina 1-6</strain>
    </source>
</reference>
<evidence type="ECO:0000313" key="2">
    <source>
        <dbReference type="EMBL" id="EOY15564.1"/>
    </source>
</evidence>